<dbReference type="RefSeq" id="WP_270026370.1">
    <property type="nucleotide sequence ID" value="NZ_JAPDDP010000029.1"/>
</dbReference>
<organism evidence="3 4">
    <name type="scientific">Solirubrobacter phytolaccae</name>
    <dbReference type="NCBI Taxonomy" id="1404360"/>
    <lineage>
        <taxon>Bacteria</taxon>
        <taxon>Bacillati</taxon>
        <taxon>Actinomycetota</taxon>
        <taxon>Thermoleophilia</taxon>
        <taxon>Solirubrobacterales</taxon>
        <taxon>Solirubrobacteraceae</taxon>
        <taxon>Solirubrobacter</taxon>
    </lineage>
</organism>
<dbReference type="CDD" id="cd05233">
    <property type="entry name" value="SDR_c"/>
    <property type="match status" value="1"/>
</dbReference>
<evidence type="ECO:0000256" key="2">
    <source>
        <dbReference type="ARBA" id="ARBA00023002"/>
    </source>
</evidence>
<dbReference type="EMBL" id="JAPDDP010000029">
    <property type="protein sequence ID" value="MDA0182013.1"/>
    <property type="molecule type" value="Genomic_DNA"/>
</dbReference>
<evidence type="ECO:0000313" key="4">
    <source>
        <dbReference type="Proteomes" id="UP001147653"/>
    </source>
</evidence>
<keyword evidence="4" id="KW-1185">Reference proteome</keyword>
<reference evidence="3" key="1">
    <citation type="submission" date="2022-10" db="EMBL/GenBank/DDBJ databases">
        <title>The WGS of Solirubrobacter phytolaccae KCTC 29190.</title>
        <authorList>
            <person name="Jiang Z."/>
        </authorList>
    </citation>
    <scope>NUCLEOTIDE SEQUENCE</scope>
    <source>
        <strain evidence="3">KCTC 29190</strain>
    </source>
</reference>
<keyword evidence="2" id="KW-0560">Oxidoreductase</keyword>
<evidence type="ECO:0000256" key="1">
    <source>
        <dbReference type="ARBA" id="ARBA00006484"/>
    </source>
</evidence>
<sequence length="235" mass="24413">MTGAGSPDGIGFAIARVLIERGAEVTITSTTERILERAQELGARGVVADLTRWEDAERVVAEAGDVDVLVNNAGMVQTGIDAPDRLFTELSEPEWLRGIDINLHTTFRLCRLVAPKMTAGGRIVNVSSVTGPYVALLYSAAYGAAKAGVDGLTRALALELGPRGITANSVAPGWIATGSSTEEELRAGANTPAGRPGRPDEVAEVVAFLASPGASYVTGQSIVVDGGNTLQELKV</sequence>
<evidence type="ECO:0000313" key="3">
    <source>
        <dbReference type="EMBL" id="MDA0182013.1"/>
    </source>
</evidence>
<dbReference type="PROSITE" id="PS00061">
    <property type="entry name" value="ADH_SHORT"/>
    <property type="match status" value="1"/>
</dbReference>
<comment type="caution">
    <text evidence="3">The sequence shown here is derived from an EMBL/GenBank/DDBJ whole genome shotgun (WGS) entry which is preliminary data.</text>
</comment>
<dbReference type="Pfam" id="PF13561">
    <property type="entry name" value="adh_short_C2"/>
    <property type="match status" value="1"/>
</dbReference>
<dbReference type="SUPFAM" id="SSF51735">
    <property type="entry name" value="NAD(P)-binding Rossmann-fold domains"/>
    <property type="match status" value="1"/>
</dbReference>
<proteinExistence type="inferred from homology"/>
<dbReference type="FunFam" id="3.40.50.720:FF:000084">
    <property type="entry name" value="Short-chain dehydrogenase reductase"/>
    <property type="match status" value="1"/>
</dbReference>
<dbReference type="InterPro" id="IPR050259">
    <property type="entry name" value="SDR"/>
</dbReference>
<dbReference type="Proteomes" id="UP001147653">
    <property type="component" value="Unassembled WGS sequence"/>
</dbReference>
<dbReference type="PRINTS" id="PR00081">
    <property type="entry name" value="GDHRDH"/>
</dbReference>
<dbReference type="PANTHER" id="PTHR42879">
    <property type="entry name" value="3-OXOACYL-(ACYL-CARRIER-PROTEIN) REDUCTASE"/>
    <property type="match status" value="1"/>
</dbReference>
<comment type="similarity">
    <text evidence="1">Belongs to the short-chain dehydrogenases/reductases (SDR) family.</text>
</comment>
<dbReference type="AlphaFoldDB" id="A0A9X3S8W3"/>
<dbReference type="PRINTS" id="PR00080">
    <property type="entry name" value="SDRFAMILY"/>
</dbReference>
<dbReference type="InterPro" id="IPR036291">
    <property type="entry name" value="NAD(P)-bd_dom_sf"/>
</dbReference>
<accession>A0A9X3S8W3</accession>
<name>A0A9X3S8W3_9ACTN</name>
<dbReference type="GO" id="GO:0032787">
    <property type="term" value="P:monocarboxylic acid metabolic process"/>
    <property type="evidence" value="ECO:0007669"/>
    <property type="project" value="UniProtKB-ARBA"/>
</dbReference>
<dbReference type="Gene3D" id="3.40.50.720">
    <property type="entry name" value="NAD(P)-binding Rossmann-like Domain"/>
    <property type="match status" value="1"/>
</dbReference>
<protein>
    <submittedName>
        <fullName evidence="3">SDR family oxidoreductase</fullName>
    </submittedName>
</protein>
<dbReference type="InterPro" id="IPR020904">
    <property type="entry name" value="Sc_DH/Rdtase_CS"/>
</dbReference>
<dbReference type="InterPro" id="IPR002347">
    <property type="entry name" value="SDR_fam"/>
</dbReference>
<dbReference type="GO" id="GO:0016491">
    <property type="term" value="F:oxidoreductase activity"/>
    <property type="evidence" value="ECO:0007669"/>
    <property type="project" value="UniProtKB-KW"/>
</dbReference>
<gene>
    <name evidence="3" type="ORF">OJ997_17040</name>
</gene>